<keyword evidence="1" id="KW-0472">Membrane</keyword>
<feature type="transmembrane region" description="Helical" evidence="1">
    <location>
        <begin position="215"/>
        <end position="233"/>
    </location>
</feature>
<feature type="transmembrane region" description="Helical" evidence="1">
    <location>
        <begin position="175"/>
        <end position="195"/>
    </location>
</feature>
<feature type="transmembrane region" description="Helical" evidence="1">
    <location>
        <begin position="144"/>
        <end position="168"/>
    </location>
</feature>
<protein>
    <submittedName>
        <fullName evidence="3">Amino acid transporter</fullName>
    </submittedName>
</protein>
<organism evidence="3 5">
    <name type="scientific">Streptococcus zhangguiae</name>
    <dbReference type="NCBI Taxonomy" id="2664091"/>
    <lineage>
        <taxon>Bacteria</taxon>
        <taxon>Bacillati</taxon>
        <taxon>Bacillota</taxon>
        <taxon>Bacilli</taxon>
        <taxon>Lactobacillales</taxon>
        <taxon>Streptococcaceae</taxon>
        <taxon>Streptococcus</taxon>
    </lineage>
</organism>
<keyword evidence="1" id="KW-0812">Transmembrane</keyword>
<dbReference type="Proteomes" id="UP000435060">
    <property type="component" value="Unassembled WGS sequence"/>
</dbReference>
<evidence type="ECO:0000313" key="2">
    <source>
        <dbReference type="EMBL" id="MTB64138.1"/>
    </source>
</evidence>
<reference evidence="3 5" key="1">
    <citation type="submission" date="2019-10" db="EMBL/GenBank/DDBJ databases">
        <title>Streptococcis sp, isolated from the respiratory tract of Marmot.</title>
        <authorList>
            <person name="Zhang G."/>
        </authorList>
    </citation>
    <scope>NUCLEOTIDE SEQUENCE [LARGE SCALE GENOMIC DNA]</scope>
    <source>
        <strain evidence="5">zg-70</strain>
        <strain evidence="3">Zg-70</strain>
    </source>
</reference>
<proteinExistence type="predicted"/>
<dbReference type="AlphaFoldDB" id="A0A6I4R8L4"/>
<evidence type="ECO:0000313" key="4">
    <source>
        <dbReference type="Proteomes" id="UP000435060"/>
    </source>
</evidence>
<keyword evidence="4" id="KW-1185">Reference proteome</keyword>
<name>A0A6I4R8L4_9STRE</name>
<gene>
    <name evidence="2" type="ORF">GGG87_03860</name>
    <name evidence="3" type="ORF">GGH11_03900</name>
</gene>
<reference evidence="2 4" key="2">
    <citation type="submission" date="2019-11" db="EMBL/GenBank/DDBJ databases">
        <title>Streptococcis sp. isolated from the respiratory tract of Marmot.</title>
        <authorList>
            <person name="Zhang G."/>
        </authorList>
    </citation>
    <scope>NUCLEOTIDE SEQUENCE [LARGE SCALE GENOMIC DNA]</scope>
    <source>
        <strain evidence="4">zg-86</strain>
        <strain evidence="2">Zg-86</strain>
    </source>
</reference>
<evidence type="ECO:0000313" key="5">
    <source>
        <dbReference type="Proteomes" id="UP000435423"/>
    </source>
</evidence>
<evidence type="ECO:0000256" key="1">
    <source>
        <dbReference type="SAM" id="Phobius"/>
    </source>
</evidence>
<feature type="transmembrane region" description="Helical" evidence="1">
    <location>
        <begin position="17"/>
        <end position="36"/>
    </location>
</feature>
<dbReference type="Proteomes" id="UP000435423">
    <property type="component" value="Unassembled WGS sequence"/>
</dbReference>
<accession>A0A6I4R8L4</accession>
<comment type="caution">
    <text evidence="3">The sequence shown here is derived from an EMBL/GenBank/DDBJ whole genome shotgun (WGS) entry which is preliminary data.</text>
</comment>
<keyword evidence="1" id="KW-1133">Transmembrane helix</keyword>
<dbReference type="EMBL" id="WUBJ01000004">
    <property type="protein sequence ID" value="MWV56126.1"/>
    <property type="molecule type" value="Genomic_DNA"/>
</dbReference>
<feature type="transmembrane region" description="Helical" evidence="1">
    <location>
        <begin position="96"/>
        <end position="124"/>
    </location>
</feature>
<dbReference type="EMBL" id="WLCG01000004">
    <property type="protein sequence ID" value="MTB64138.1"/>
    <property type="molecule type" value="Genomic_DNA"/>
</dbReference>
<feature type="transmembrane region" description="Helical" evidence="1">
    <location>
        <begin position="56"/>
        <end position="75"/>
    </location>
</feature>
<evidence type="ECO:0000313" key="3">
    <source>
        <dbReference type="EMBL" id="MWV56126.1"/>
    </source>
</evidence>
<dbReference type="RefSeq" id="WP_154608210.1">
    <property type="nucleotide sequence ID" value="NZ_CP072115.1"/>
</dbReference>
<sequence>MFQSIFNSIINRRDVKLFLSFSLLPLVIVFIMPYITLQSTEFTKSFLAFLHATLEAQYTILLPVLVFALVISSVFRDEIDSGILFLYKDISRSKIFHLKILGIMGIYGLYTLLSSGATLIAYYGFLVPKYDYGVALIPSNSASLQFNILGILGIILVNLITIAVVAMVSISSKAITAVLAGIFFNLFIMTAPLWIGLKYLAPIAYLTILAGKGFFPPFLAMTSLSLVYFAYFYSKGIKKFQKIEF</sequence>